<keyword evidence="2" id="KW-1185">Reference proteome</keyword>
<dbReference type="RefSeq" id="WP_111200167.1">
    <property type="nucleotide sequence ID" value="NZ_QKVK01000013.1"/>
</dbReference>
<evidence type="ECO:0000313" key="2">
    <source>
        <dbReference type="Proteomes" id="UP000248795"/>
    </source>
</evidence>
<evidence type="ECO:0008006" key="3">
    <source>
        <dbReference type="Google" id="ProtNLM"/>
    </source>
</evidence>
<proteinExistence type="predicted"/>
<dbReference type="Proteomes" id="UP000248795">
    <property type="component" value="Unassembled WGS sequence"/>
</dbReference>
<sequence length="88" mass="9913">MNHKHRKVLHSLFSHPLPSNIQLHEVEPVFKELGAELSHSGHGRLMVSMNGHTATFHGADHGLSKDEVHNMKKFIETCGIEPARDYPL</sequence>
<accession>A0A2W2B4M6</accession>
<dbReference type="AlphaFoldDB" id="A0A2W2B4M6"/>
<name>A0A2W2B4M6_9HYPH</name>
<comment type="caution">
    <text evidence="1">The sequence shown here is derived from an EMBL/GenBank/DDBJ whole genome shotgun (WGS) entry which is preliminary data.</text>
</comment>
<reference evidence="2" key="1">
    <citation type="submission" date="2018-06" db="EMBL/GenBank/DDBJ databases">
        <title>Aestuariibacter litoralis strain KCTC 52945T.</title>
        <authorList>
            <person name="Li X."/>
            <person name="Salam N."/>
            <person name="Li J.-L."/>
            <person name="Chen Y.-M."/>
            <person name="Yang Z.-W."/>
            <person name="Zhang L.-Y."/>
            <person name="Han M.-X."/>
            <person name="Xiao M."/>
            <person name="Li W.-J."/>
        </authorList>
    </citation>
    <scope>NUCLEOTIDE SEQUENCE [LARGE SCALE GENOMIC DNA]</scope>
    <source>
        <strain evidence="2">KCTC 52945</strain>
    </source>
</reference>
<gene>
    <name evidence="1" type="ORF">DK847_19210</name>
</gene>
<evidence type="ECO:0000313" key="1">
    <source>
        <dbReference type="EMBL" id="PZF75234.1"/>
    </source>
</evidence>
<dbReference type="EMBL" id="QKVK01000013">
    <property type="protein sequence ID" value="PZF75234.1"/>
    <property type="molecule type" value="Genomic_DNA"/>
</dbReference>
<protein>
    <recommendedName>
        <fullName evidence="3">Type II toxin-antitoxin system HicA family toxin</fullName>
    </recommendedName>
</protein>
<organism evidence="1 2">
    <name type="scientific">Aestuariivirga litoralis</name>
    <dbReference type="NCBI Taxonomy" id="2650924"/>
    <lineage>
        <taxon>Bacteria</taxon>
        <taxon>Pseudomonadati</taxon>
        <taxon>Pseudomonadota</taxon>
        <taxon>Alphaproteobacteria</taxon>
        <taxon>Hyphomicrobiales</taxon>
        <taxon>Aestuariivirgaceae</taxon>
        <taxon>Aestuariivirga</taxon>
    </lineage>
</organism>